<sequence>RPGVGGSWGAVAGVGADVETLTLNARLRLEARRQHGGFRQGYFGPDYELARFRAAGHSGAPLTKAPFPEGASAYAEANVGWDAERLGGLVQRHLSLSGALEVFTWGRVDADGRLALQLFDRSLELAANALAVGLGQSGTRYLLSGELRWRFAGKVYALGQGGTLLFPVAGGSLRPGAYVSLGFGVDNAR</sequence>
<evidence type="ECO:0000313" key="2">
    <source>
        <dbReference type="Proteomes" id="UP000268094"/>
    </source>
</evidence>
<proteinExistence type="predicted"/>
<accession>A0A3A8HVT0</accession>
<gene>
    <name evidence="1" type="ORF">D7V88_33695</name>
</gene>
<dbReference type="EMBL" id="RAVZ01000338">
    <property type="protein sequence ID" value="RKG75309.1"/>
    <property type="molecule type" value="Genomic_DNA"/>
</dbReference>
<keyword evidence="2" id="KW-1185">Reference proteome</keyword>
<reference evidence="2" key="1">
    <citation type="submission" date="2018-09" db="EMBL/GenBank/DDBJ databases">
        <authorList>
            <person name="Livingstone P.G."/>
            <person name="Whitworth D.E."/>
        </authorList>
    </citation>
    <scope>NUCLEOTIDE SEQUENCE [LARGE SCALE GENOMIC DNA]</scope>
    <source>
        <strain evidence="2">CA054A</strain>
    </source>
</reference>
<organism evidence="1 2">
    <name type="scientific">Corallococcus terminator</name>
    <dbReference type="NCBI Taxonomy" id="2316733"/>
    <lineage>
        <taxon>Bacteria</taxon>
        <taxon>Pseudomonadati</taxon>
        <taxon>Myxococcota</taxon>
        <taxon>Myxococcia</taxon>
        <taxon>Myxococcales</taxon>
        <taxon>Cystobacterineae</taxon>
        <taxon>Myxococcaceae</taxon>
        <taxon>Corallococcus</taxon>
    </lineage>
</organism>
<comment type="caution">
    <text evidence="1">The sequence shown here is derived from an EMBL/GenBank/DDBJ whole genome shotgun (WGS) entry which is preliminary data.</text>
</comment>
<protein>
    <submittedName>
        <fullName evidence="1">Uncharacterized protein</fullName>
    </submittedName>
</protein>
<name>A0A3A8HVT0_9BACT</name>
<evidence type="ECO:0000313" key="1">
    <source>
        <dbReference type="EMBL" id="RKG75309.1"/>
    </source>
</evidence>
<dbReference type="AlphaFoldDB" id="A0A3A8HVT0"/>
<dbReference type="Proteomes" id="UP000268094">
    <property type="component" value="Unassembled WGS sequence"/>
</dbReference>
<feature type="non-terminal residue" evidence="1">
    <location>
        <position position="1"/>
    </location>
</feature>